<reference evidence="8 9" key="1">
    <citation type="submission" date="2014-07" db="EMBL/GenBank/DDBJ databases">
        <title>Tepidicaulis marinum gen. nov., sp. nov., a novel marine bacterium denitrifying nitrate to nitrous oxide strictly under microaerobic conditions.</title>
        <authorList>
            <person name="Takeuchi M."/>
            <person name="Yamagishi T."/>
            <person name="Kamagata Y."/>
            <person name="Oshima K."/>
            <person name="Hattori M."/>
            <person name="Katayama T."/>
            <person name="Hanada S."/>
            <person name="Tamaki H."/>
            <person name="Marumo K."/>
            <person name="Maeda H."/>
            <person name="Nedachi M."/>
            <person name="Iwasaki W."/>
            <person name="Suwa Y."/>
            <person name="Sakata S."/>
        </authorList>
    </citation>
    <scope>NUCLEOTIDE SEQUENCE [LARGE SCALE GENOMIC DNA]</scope>
    <source>
        <strain evidence="8 9">MA2</strain>
    </source>
</reference>
<evidence type="ECO:0000256" key="2">
    <source>
        <dbReference type="ARBA" id="ARBA00022714"/>
    </source>
</evidence>
<protein>
    <submittedName>
        <fullName evidence="8">Ferredoxin</fullName>
    </submittedName>
</protein>
<evidence type="ECO:0000256" key="4">
    <source>
        <dbReference type="ARBA" id="ARBA00023004"/>
    </source>
</evidence>
<dbReference type="GO" id="GO:0051537">
    <property type="term" value="F:2 iron, 2 sulfur cluster binding"/>
    <property type="evidence" value="ECO:0007669"/>
    <property type="project" value="UniProtKB-KW"/>
</dbReference>
<dbReference type="PANTHER" id="PTHR23426:SF65">
    <property type="entry name" value="FERREDOXIN-2, MITOCHONDRIAL"/>
    <property type="match status" value="1"/>
</dbReference>
<evidence type="ECO:0000256" key="6">
    <source>
        <dbReference type="ARBA" id="ARBA00034078"/>
    </source>
</evidence>
<dbReference type="EMBL" id="BBIO01000005">
    <property type="protein sequence ID" value="GAK44779.1"/>
    <property type="molecule type" value="Genomic_DNA"/>
</dbReference>
<keyword evidence="2" id="KW-0001">2Fe-2S</keyword>
<accession>A0A081B9R1</accession>
<dbReference type="InterPro" id="IPR018298">
    <property type="entry name" value="Adrenodoxin_Fe-S_BS"/>
</dbReference>
<dbReference type="GO" id="GO:0046872">
    <property type="term" value="F:metal ion binding"/>
    <property type="evidence" value="ECO:0007669"/>
    <property type="project" value="UniProtKB-KW"/>
</dbReference>
<dbReference type="InterPro" id="IPR012675">
    <property type="entry name" value="Beta-grasp_dom_sf"/>
</dbReference>
<keyword evidence="4" id="KW-0408">Iron</keyword>
<dbReference type="GO" id="GO:0140647">
    <property type="term" value="P:P450-containing electron transport chain"/>
    <property type="evidence" value="ECO:0007669"/>
    <property type="project" value="InterPro"/>
</dbReference>
<keyword evidence="9" id="KW-1185">Reference proteome</keyword>
<dbReference type="SUPFAM" id="SSF54292">
    <property type="entry name" value="2Fe-2S ferredoxin-like"/>
    <property type="match status" value="1"/>
</dbReference>
<feature type="domain" description="2Fe-2S ferredoxin-type" evidence="7">
    <location>
        <begin position="79"/>
        <end position="182"/>
    </location>
</feature>
<evidence type="ECO:0000256" key="5">
    <source>
        <dbReference type="ARBA" id="ARBA00023014"/>
    </source>
</evidence>
<sequence length="183" mass="19521">MTIKAEGPRPKGGEKWLDAGQRGVISPSANKVLAGFPERVAQGEGLEKASRRQLCKRGCGQGGGGNSSGIKDGDKKTMAKITFIEHDGTKHTVEAENGMTVMEAAVKNSVPGIDADCGGACACATCHVYVGKDWLDKTGTAEQMEEDMLDFAFDVRDNSRLSCQIKVTDEIDGLVVDLPEKQF</sequence>
<proteinExistence type="inferred from homology"/>
<evidence type="ECO:0000313" key="9">
    <source>
        <dbReference type="Proteomes" id="UP000028702"/>
    </source>
</evidence>
<dbReference type="Pfam" id="PF00111">
    <property type="entry name" value="Fer2"/>
    <property type="match status" value="1"/>
</dbReference>
<keyword evidence="5" id="KW-0411">Iron-sulfur</keyword>
<dbReference type="Gene3D" id="3.10.20.30">
    <property type="match status" value="1"/>
</dbReference>
<evidence type="ECO:0000256" key="3">
    <source>
        <dbReference type="ARBA" id="ARBA00022723"/>
    </source>
</evidence>
<gene>
    <name evidence="8" type="ORF">M2A_1278</name>
</gene>
<dbReference type="InterPro" id="IPR001055">
    <property type="entry name" value="Adrenodoxin-like"/>
</dbReference>
<dbReference type="GO" id="GO:0009055">
    <property type="term" value="F:electron transfer activity"/>
    <property type="evidence" value="ECO:0007669"/>
    <property type="project" value="TreeGrafter"/>
</dbReference>
<dbReference type="PROSITE" id="PS00814">
    <property type="entry name" value="ADX"/>
    <property type="match status" value="1"/>
</dbReference>
<name>A0A081B9R1_9HYPH</name>
<dbReference type="CDD" id="cd00207">
    <property type="entry name" value="fer2"/>
    <property type="match status" value="1"/>
</dbReference>
<dbReference type="PROSITE" id="PS51085">
    <property type="entry name" value="2FE2S_FER_2"/>
    <property type="match status" value="1"/>
</dbReference>
<dbReference type="STRING" id="1333998.M2A_1278"/>
<comment type="caution">
    <text evidence="8">The sequence shown here is derived from an EMBL/GenBank/DDBJ whole genome shotgun (WGS) entry which is preliminary data.</text>
</comment>
<dbReference type="eggNOG" id="COG0633">
    <property type="taxonomic scope" value="Bacteria"/>
</dbReference>
<comment type="cofactor">
    <cofactor evidence="6">
        <name>[2Fe-2S] cluster</name>
        <dbReference type="ChEBI" id="CHEBI:190135"/>
    </cofactor>
</comment>
<dbReference type="InterPro" id="IPR036010">
    <property type="entry name" value="2Fe-2S_ferredoxin-like_sf"/>
</dbReference>
<dbReference type="AlphaFoldDB" id="A0A081B9R1"/>
<evidence type="ECO:0000259" key="7">
    <source>
        <dbReference type="PROSITE" id="PS51085"/>
    </source>
</evidence>
<dbReference type="InterPro" id="IPR001041">
    <property type="entry name" value="2Fe-2S_ferredoxin-type"/>
</dbReference>
<dbReference type="PANTHER" id="PTHR23426">
    <property type="entry name" value="FERREDOXIN/ADRENODOXIN"/>
    <property type="match status" value="1"/>
</dbReference>
<organism evidence="8 9">
    <name type="scientific">Tepidicaulis marinus</name>
    <dbReference type="NCBI Taxonomy" id="1333998"/>
    <lineage>
        <taxon>Bacteria</taxon>
        <taxon>Pseudomonadati</taxon>
        <taxon>Pseudomonadota</taxon>
        <taxon>Alphaproteobacteria</taxon>
        <taxon>Hyphomicrobiales</taxon>
        <taxon>Parvibaculaceae</taxon>
        <taxon>Tepidicaulis</taxon>
    </lineage>
</organism>
<evidence type="ECO:0000313" key="8">
    <source>
        <dbReference type="EMBL" id="GAK44779.1"/>
    </source>
</evidence>
<dbReference type="Proteomes" id="UP000028702">
    <property type="component" value="Unassembled WGS sequence"/>
</dbReference>
<dbReference type="PRINTS" id="PR00355">
    <property type="entry name" value="ADRENODOXIN"/>
</dbReference>
<comment type="similarity">
    <text evidence="1">Belongs to the adrenodoxin/putidaredoxin family.</text>
</comment>
<evidence type="ECO:0000256" key="1">
    <source>
        <dbReference type="ARBA" id="ARBA00010914"/>
    </source>
</evidence>
<keyword evidence="3" id="KW-0479">Metal-binding</keyword>